<evidence type="ECO:0000313" key="2">
    <source>
        <dbReference type="EMBL" id="EAR08553.1"/>
    </source>
</evidence>
<dbReference type="HOGENOM" id="CLU_2702210_0_0_6"/>
<comment type="caution">
    <text evidence="2">The sequence shown here is derived from an EMBL/GenBank/DDBJ whole genome shotgun (WGS) entry which is preliminary data.</text>
</comment>
<protein>
    <submittedName>
        <fullName evidence="2">Uncharacterized protein</fullName>
    </submittedName>
</protein>
<dbReference type="STRING" id="314283.MED297_15065"/>
<reference evidence="2 3" key="1">
    <citation type="submission" date="2006-02" db="EMBL/GenBank/DDBJ databases">
        <authorList>
            <person name="Pinhassi J."/>
            <person name="Pedros-Alio C."/>
            <person name="Ferriera S."/>
            <person name="Johnson J."/>
            <person name="Kravitz S."/>
            <person name="Halpern A."/>
            <person name="Remington K."/>
            <person name="Beeson K."/>
            <person name="Tran B."/>
            <person name="Rogers Y.-H."/>
            <person name="Friedman R."/>
            <person name="Venter J.C."/>
        </authorList>
    </citation>
    <scope>NUCLEOTIDE SEQUENCE [LARGE SCALE GENOMIC DNA]</scope>
    <source>
        <strain evidence="2 3">MED297</strain>
    </source>
</reference>
<name>A4BH54_9GAMM</name>
<dbReference type="RefSeq" id="WP_008043087.1">
    <property type="nucleotide sequence ID" value="NZ_CH724150.1"/>
</dbReference>
<keyword evidence="1" id="KW-1133">Transmembrane helix</keyword>
<dbReference type="AlphaFoldDB" id="A4BH54"/>
<organism evidence="2 3">
    <name type="scientific">Reinekea blandensis MED297</name>
    <dbReference type="NCBI Taxonomy" id="314283"/>
    <lineage>
        <taxon>Bacteria</taxon>
        <taxon>Pseudomonadati</taxon>
        <taxon>Pseudomonadota</taxon>
        <taxon>Gammaproteobacteria</taxon>
        <taxon>Oceanospirillales</taxon>
        <taxon>Saccharospirillaceae</taxon>
        <taxon>Reinekea</taxon>
    </lineage>
</organism>
<dbReference type="Proteomes" id="UP000005953">
    <property type="component" value="Unassembled WGS sequence"/>
</dbReference>
<keyword evidence="3" id="KW-1185">Reference proteome</keyword>
<accession>A4BH54</accession>
<evidence type="ECO:0000256" key="1">
    <source>
        <dbReference type="SAM" id="Phobius"/>
    </source>
</evidence>
<feature type="transmembrane region" description="Helical" evidence="1">
    <location>
        <begin position="6"/>
        <end position="22"/>
    </location>
</feature>
<keyword evidence="1" id="KW-0472">Membrane</keyword>
<dbReference type="EMBL" id="AAOE01000019">
    <property type="protein sequence ID" value="EAR08553.1"/>
    <property type="molecule type" value="Genomic_DNA"/>
</dbReference>
<sequence>MNTRFLLFLLIVVAIVALLVIIERNRANPWDSDVFFGQQDSFAPAPTVLVSKTHDEYDQWTGEAALYGLNTQL</sequence>
<keyword evidence="1" id="KW-0812">Transmembrane</keyword>
<evidence type="ECO:0000313" key="3">
    <source>
        <dbReference type="Proteomes" id="UP000005953"/>
    </source>
</evidence>
<gene>
    <name evidence="2" type="ORF">MED297_15065</name>
</gene>
<proteinExistence type="predicted"/>